<evidence type="ECO:0000256" key="2">
    <source>
        <dbReference type="ARBA" id="ARBA00023043"/>
    </source>
</evidence>
<dbReference type="SMART" id="SM00248">
    <property type="entry name" value="ANK"/>
    <property type="match status" value="4"/>
</dbReference>
<dbReference type="SUPFAM" id="SSF48403">
    <property type="entry name" value="Ankyrin repeat"/>
    <property type="match status" value="1"/>
</dbReference>
<dbReference type="InterPro" id="IPR036770">
    <property type="entry name" value="Ankyrin_rpt-contain_sf"/>
</dbReference>
<reference evidence="3" key="1">
    <citation type="journal article" date="2023" name="Mol. Phylogenet. Evol.">
        <title>Genome-scale phylogeny and comparative genomics of the fungal order Sordariales.</title>
        <authorList>
            <person name="Hensen N."/>
            <person name="Bonometti L."/>
            <person name="Westerberg I."/>
            <person name="Brannstrom I.O."/>
            <person name="Guillou S."/>
            <person name="Cros-Aarteil S."/>
            <person name="Calhoun S."/>
            <person name="Haridas S."/>
            <person name="Kuo A."/>
            <person name="Mondo S."/>
            <person name="Pangilinan J."/>
            <person name="Riley R."/>
            <person name="LaButti K."/>
            <person name="Andreopoulos B."/>
            <person name="Lipzen A."/>
            <person name="Chen C."/>
            <person name="Yan M."/>
            <person name="Daum C."/>
            <person name="Ng V."/>
            <person name="Clum A."/>
            <person name="Steindorff A."/>
            <person name="Ohm R.A."/>
            <person name="Martin F."/>
            <person name="Silar P."/>
            <person name="Natvig D.O."/>
            <person name="Lalanne C."/>
            <person name="Gautier V."/>
            <person name="Ament-Velasquez S.L."/>
            <person name="Kruys A."/>
            <person name="Hutchinson M.I."/>
            <person name="Powell A.J."/>
            <person name="Barry K."/>
            <person name="Miller A.N."/>
            <person name="Grigoriev I.V."/>
            <person name="Debuchy R."/>
            <person name="Gladieux P."/>
            <person name="Hiltunen Thoren M."/>
            <person name="Johannesson H."/>
        </authorList>
    </citation>
    <scope>NUCLEOTIDE SEQUENCE</scope>
    <source>
        <strain evidence="3">CBS 118394</strain>
    </source>
</reference>
<keyword evidence="1" id="KW-0677">Repeat</keyword>
<accession>A0AAE0I5J3</accession>
<sequence>MSLGLSRIARREVEHLAKVVESTQKLTIEHPPRTEDNGLVLPVTESLEICQQTMETIRSKLVRFCKPGQGRRNLVVMFRWIIRNIEGEIRDMRLELTDHRAMIAESVQPLRFTLARPRTAANSGTVVQEWRADRSTDRGSRKGTHIPHRRLKDGIESVSDSSERRFKLERFLDNTTSLAAPTAIDDEDYVPLRNVNDTSILVERTEDSVLLLLEEVSPLLQSGCDLRDSAGDLLAAVTIGEGLADFKAFLAAPRQRLNVVPAVGPLLVHEAIEHNNKALGILLDAGFNPNILEESGLSPIYPAILVRSKPAALLLCQHGADTHRFFPEEAFANLRPKAHWHEKMIGEGEGGAAPLQTAAHRTQDPGIGARPPGRGTRGSQPASVCAWMFMETAKLLIDFGADVNHQQGTPLHWAIRCHNGELLEYMLARGRPKLDDTTRRLVELDVRLDVRDQDDRRPIDLMDATWASSSVRKLLEEKVREQGLLE</sequence>
<proteinExistence type="predicted"/>
<evidence type="ECO:0000313" key="3">
    <source>
        <dbReference type="EMBL" id="KAK3317976.1"/>
    </source>
</evidence>
<dbReference type="EMBL" id="JAUEDM010000004">
    <property type="protein sequence ID" value="KAK3317976.1"/>
    <property type="molecule type" value="Genomic_DNA"/>
</dbReference>
<keyword evidence="2" id="KW-0040">ANK repeat</keyword>
<name>A0AAE0I5J3_9PEZI</name>
<evidence type="ECO:0000313" key="4">
    <source>
        <dbReference type="Proteomes" id="UP001283341"/>
    </source>
</evidence>
<dbReference type="Gene3D" id="1.25.40.20">
    <property type="entry name" value="Ankyrin repeat-containing domain"/>
    <property type="match status" value="1"/>
</dbReference>
<evidence type="ECO:0008006" key="5">
    <source>
        <dbReference type="Google" id="ProtNLM"/>
    </source>
</evidence>
<gene>
    <name evidence="3" type="ORF">B0H66DRAFT_621466</name>
</gene>
<dbReference type="Proteomes" id="UP001283341">
    <property type="component" value="Unassembled WGS sequence"/>
</dbReference>
<comment type="caution">
    <text evidence="3">The sequence shown here is derived from an EMBL/GenBank/DDBJ whole genome shotgun (WGS) entry which is preliminary data.</text>
</comment>
<dbReference type="AlphaFoldDB" id="A0AAE0I5J3"/>
<reference evidence="3" key="2">
    <citation type="submission" date="2023-06" db="EMBL/GenBank/DDBJ databases">
        <authorList>
            <consortium name="Lawrence Berkeley National Laboratory"/>
            <person name="Haridas S."/>
            <person name="Hensen N."/>
            <person name="Bonometti L."/>
            <person name="Westerberg I."/>
            <person name="Brannstrom I.O."/>
            <person name="Guillou S."/>
            <person name="Cros-Aarteil S."/>
            <person name="Calhoun S."/>
            <person name="Kuo A."/>
            <person name="Mondo S."/>
            <person name="Pangilinan J."/>
            <person name="Riley R."/>
            <person name="Labutti K."/>
            <person name="Andreopoulos B."/>
            <person name="Lipzen A."/>
            <person name="Chen C."/>
            <person name="Yanf M."/>
            <person name="Daum C."/>
            <person name="Ng V."/>
            <person name="Clum A."/>
            <person name="Steindorff A."/>
            <person name="Ohm R."/>
            <person name="Martin F."/>
            <person name="Silar P."/>
            <person name="Natvig D."/>
            <person name="Lalanne C."/>
            <person name="Gautier V."/>
            <person name="Ament-Velasquez S.L."/>
            <person name="Kruys A."/>
            <person name="Hutchinson M.I."/>
            <person name="Powell A.J."/>
            <person name="Barry K."/>
            <person name="Miller A.N."/>
            <person name="Grigoriev I.V."/>
            <person name="Debuchy R."/>
            <person name="Gladieux P."/>
            <person name="Thoren M.H."/>
            <person name="Johannesson H."/>
        </authorList>
    </citation>
    <scope>NUCLEOTIDE SEQUENCE</scope>
    <source>
        <strain evidence="3">CBS 118394</strain>
    </source>
</reference>
<dbReference type="InterPro" id="IPR050745">
    <property type="entry name" value="Multifunctional_regulatory"/>
</dbReference>
<organism evidence="3 4">
    <name type="scientific">Apodospora peruviana</name>
    <dbReference type="NCBI Taxonomy" id="516989"/>
    <lineage>
        <taxon>Eukaryota</taxon>
        <taxon>Fungi</taxon>
        <taxon>Dikarya</taxon>
        <taxon>Ascomycota</taxon>
        <taxon>Pezizomycotina</taxon>
        <taxon>Sordariomycetes</taxon>
        <taxon>Sordariomycetidae</taxon>
        <taxon>Sordariales</taxon>
        <taxon>Lasiosphaeriaceae</taxon>
        <taxon>Apodospora</taxon>
    </lineage>
</organism>
<evidence type="ECO:0000256" key="1">
    <source>
        <dbReference type="ARBA" id="ARBA00022737"/>
    </source>
</evidence>
<dbReference type="Pfam" id="PF13637">
    <property type="entry name" value="Ank_4"/>
    <property type="match status" value="1"/>
</dbReference>
<protein>
    <recommendedName>
        <fullName evidence="5">Ankyrin</fullName>
    </recommendedName>
</protein>
<keyword evidence="4" id="KW-1185">Reference proteome</keyword>
<dbReference type="InterPro" id="IPR002110">
    <property type="entry name" value="Ankyrin_rpt"/>
</dbReference>
<dbReference type="PANTHER" id="PTHR24189:SF50">
    <property type="entry name" value="ANKYRIN REPEAT AND SOCS BOX PROTEIN 2"/>
    <property type="match status" value="1"/>
</dbReference>
<dbReference type="PANTHER" id="PTHR24189">
    <property type="entry name" value="MYOTROPHIN"/>
    <property type="match status" value="1"/>
</dbReference>